<name>A0ABU2FTN3_9EURY</name>
<dbReference type="InterPro" id="IPR021246">
    <property type="entry name" value="DUF2797"/>
</dbReference>
<comment type="caution">
    <text evidence="1">The sequence shown here is derived from an EMBL/GenBank/DDBJ whole genome shotgun (WGS) entry which is preliminary data.</text>
</comment>
<protein>
    <submittedName>
        <fullName evidence="1">DUF2797 domain-containing protein</fullName>
    </submittedName>
</protein>
<evidence type="ECO:0000313" key="2">
    <source>
        <dbReference type="Proteomes" id="UP001268864"/>
    </source>
</evidence>
<accession>A0ABU2FTN3</accession>
<proteinExistence type="predicted"/>
<dbReference type="EMBL" id="JAMQOS010000007">
    <property type="protein sequence ID" value="MDS0284128.1"/>
    <property type="molecule type" value="Genomic_DNA"/>
</dbReference>
<dbReference type="RefSeq" id="WP_310901871.1">
    <property type="nucleotide sequence ID" value="NZ_JAMQOS010000007.1"/>
</dbReference>
<dbReference type="Pfam" id="PF10977">
    <property type="entry name" value="DUF2797"/>
    <property type="match status" value="1"/>
</dbReference>
<dbReference type="Proteomes" id="UP001268864">
    <property type="component" value="Unassembled WGS sequence"/>
</dbReference>
<gene>
    <name evidence="1" type="ORF">NDI86_18715</name>
</gene>
<sequence>MQVVGYRARVDDHAALLVAEDGAVTVERLDPGTELSYRLGERHCAGAVESVASESDAGGPDEMVHHGCDAADAPYCPEHTSRWPCARCTGDCGKPIAACDEEHAVYLAAFAPDTVKVGVTRSWRLETRLREQGADRAAHLRTVADGRIARQVEADIAVELGDRVRVPTKIAGFAEAVDESFWESLCAAYDPLETYDFDYGLALADRPLAETLATGTVCGTKGRVAVVENAGSVYAVDLRDLVGYEVSGGGTERELQSSLGAFG</sequence>
<reference evidence="1 2" key="1">
    <citation type="submission" date="2022-06" db="EMBL/GenBank/DDBJ databases">
        <title>Halomicroarcula sp. a new haloarchaeum isolate from saline soil.</title>
        <authorList>
            <person name="Strakova D."/>
            <person name="Galisteo C."/>
            <person name="Sanchez-Porro C."/>
            <person name="Ventosa A."/>
        </authorList>
    </citation>
    <scope>NUCLEOTIDE SEQUENCE [LARGE SCALE GENOMIC DNA]</scope>
    <source>
        <strain evidence="1 2">S3CR25-11</strain>
    </source>
</reference>
<organism evidence="1 2">
    <name type="scientific">Haloarcula onubensis</name>
    <dbReference type="NCBI Taxonomy" id="2950539"/>
    <lineage>
        <taxon>Archaea</taxon>
        <taxon>Methanobacteriati</taxon>
        <taxon>Methanobacteriota</taxon>
        <taxon>Stenosarchaea group</taxon>
        <taxon>Halobacteria</taxon>
        <taxon>Halobacteriales</taxon>
        <taxon>Haloarculaceae</taxon>
        <taxon>Haloarcula</taxon>
    </lineage>
</organism>
<evidence type="ECO:0000313" key="1">
    <source>
        <dbReference type="EMBL" id="MDS0284128.1"/>
    </source>
</evidence>
<keyword evidence="2" id="KW-1185">Reference proteome</keyword>